<feature type="domain" description="23S rRNA (guanine(745)-N(1))-methyltransferase N-terminal" evidence="2">
    <location>
        <begin position="18"/>
        <end position="53"/>
    </location>
</feature>
<dbReference type="EMBL" id="JAUSUY010000030">
    <property type="protein sequence ID" value="MDT3428968.1"/>
    <property type="molecule type" value="Genomic_DNA"/>
</dbReference>
<sequence length="297" mass="32640">MTRQTASAARVQKMESAFKCPLCESKVRVTGFKSLICSGNHSFDFSKHGYLNLSARPSGSKYTKELFEARRKIIAESSLYASMHEAIAGVIKGHRSGSGDAYTVADLGCGEGSHLHRILEECGSPGIAGVGLDLSKEGIIMASKSYEGPVWMVADLARTPLADQSLNVVLNILSPSNYKEFKRIVVHDGLVIKVVPRSGYLKELREALYGGKENKRDRSDETAALFRKHFVLSDVVHLSYTQQLNQAELGNIVRMTPLAWSGNKALIDGYVNRNSAEITVELDIWIGVNKREAEKHG</sequence>
<dbReference type="Proteomes" id="UP001248709">
    <property type="component" value="Unassembled WGS sequence"/>
</dbReference>
<dbReference type="RefSeq" id="WP_025699283.1">
    <property type="nucleotide sequence ID" value="NZ_JAUSUY010000030.1"/>
</dbReference>
<dbReference type="InterPro" id="IPR016718">
    <property type="entry name" value="rRNA_m1G-MeTrfase_A_prd"/>
</dbReference>
<comment type="caution">
    <text evidence="3">The sequence shown here is derived from an EMBL/GenBank/DDBJ whole genome shotgun (WGS) entry which is preliminary data.</text>
</comment>
<dbReference type="PIRSF" id="PIRSF018249">
    <property type="entry name" value="MyrA_prd"/>
    <property type="match status" value="1"/>
</dbReference>
<name>A0ABU3HDT0_9BACL</name>
<dbReference type="Gene3D" id="3.40.50.150">
    <property type="entry name" value="Vaccinia Virus protein VP39"/>
    <property type="match status" value="1"/>
</dbReference>
<keyword evidence="3" id="KW-0489">Methyltransferase</keyword>
<accession>A0ABU3HDT0</accession>
<dbReference type="InterPro" id="IPR041698">
    <property type="entry name" value="Methyltransf_25"/>
</dbReference>
<dbReference type="InterPro" id="IPR048647">
    <property type="entry name" value="RlmA_N"/>
</dbReference>
<dbReference type="GO" id="GO:0052911">
    <property type="term" value="F:23S rRNA (guanine(745)-N(1))-methyltransferase activity"/>
    <property type="evidence" value="ECO:0007669"/>
    <property type="project" value="UniProtKB-EC"/>
</dbReference>
<dbReference type="Pfam" id="PF21302">
    <property type="entry name" value="Zn_ribbon_RlmA"/>
    <property type="match status" value="1"/>
</dbReference>
<evidence type="ECO:0000259" key="1">
    <source>
        <dbReference type="Pfam" id="PF13649"/>
    </source>
</evidence>
<reference evidence="3 4" key="1">
    <citation type="submission" date="2023-07" db="EMBL/GenBank/DDBJ databases">
        <title>Genomic Encyclopedia of Type Strains, Phase IV (KMG-IV): sequencing the most valuable type-strain genomes for metagenomic binning, comparative biology and taxonomic classification.</title>
        <authorList>
            <person name="Goeker M."/>
        </authorList>
    </citation>
    <scope>NUCLEOTIDE SEQUENCE [LARGE SCALE GENOMIC DNA]</scope>
    <source>
        <strain evidence="3 4">T98</strain>
    </source>
</reference>
<feature type="domain" description="Methyltransferase" evidence="1">
    <location>
        <begin position="104"/>
        <end position="172"/>
    </location>
</feature>
<proteinExistence type="predicted"/>
<dbReference type="InterPro" id="IPR029063">
    <property type="entry name" value="SAM-dependent_MTases_sf"/>
</dbReference>
<evidence type="ECO:0000313" key="4">
    <source>
        <dbReference type="Proteomes" id="UP001248709"/>
    </source>
</evidence>
<dbReference type="Pfam" id="PF13649">
    <property type="entry name" value="Methyltransf_25"/>
    <property type="match status" value="1"/>
</dbReference>
<evidence type="ECO:0000259" key="2">
    <source>
        <dbReference type="Pfam" id="PF21302"/>
    </source>
</evidence>
<protein>
    <submittedName>
        <fullName evidence="3">23S rRNA (Guanine745-N1)-methyltransferase</fullName>
        <ecNumber evidence="3">2.1.1.187</ecNumber>
    </submittedName>
</protein>
<gene>
    <name evidence="3" type="ORF">J2Z22_004564</name>
</gene>
<evidence type="ECO:0000313" key="3">
    <source>
        <dbReference type="EMBL" id="MDT3428968.1"/>
    </source>
</evidence>
<organism evidence="3 4">
    <name type="scientific">Paenibacillus forsythiae</name>
    <dbReference type="NCBI Taxonomy" id="365616"/>
    <lineage>
        <taxon>Bacteria</taxon>
        <taxon>Bacillati</taxon>
        <taxon>Bacillota</taxon>
        <taxon>Bacilli</taxon>
        <taxon>Bacillales</taxon>
        <taxon>Paenibacillaceae</taxon>
        <taxon>Paenibacillus</taxon>
    </lineage>
</organism>
<dbReference type="EC" id="2.1.1.187" evidence="3"/>
<keyword evidence="3" id="KW-0808">Transferase</keyword>
<keyword evidence="4" id="KW-1185">Reference proteome</keyword>
<dbReference type="SUPFAM" id="SSF53335">
    <property type="entry name" value="S-adenosyl-L-methionine-dependent methyltransferases"/>
    <property type="match status" value="1"/>
</dbReference>